<proteinExistence type="predicted"/>
<protein>
    <recommendedName>
        <fullName evidence="3">DUF4043 family protein</fullName>
    </recommendedName>
</protein>
<dbReference type="EMBL" id="CP001191">
    <property type="protein sequence ID" value="ACI54441.1"/>
    <property type="molecule type" value="Genomic_DNA"/>
</dbReference>
<organism evidence="1 2">
    <name type="scientific">Rhizobium leguminosarum bv. trifolii (strain WSM2304)</name>
    <dbReference type="NCBI Taxonomy" id="395492"/>
    <lineage>
        <taxon>Bacteria</taxon>
        <taxon>Pseudomonadati</taxon>
        <taxon>Pseudomonadota</taxon>
        <taxon>Alphaproteobacteria</taxon>
        <taxon>Hyphomicrobiales</taxon>
        <taxon>Rhizobiaceae</taxon>
        <taxon>Rhizobium/Agrobacterium group</taxon>
        <taxon>Rhizobium</taxon>
    </lineage>
</organism>
<evidence type="ECO:0000313" key="1">
    <source>
        <dbReference type="EMBL" id="ACI54441.1"/>
    </source>
</evidence>
<dbReference type="Proteomes" id="UP000008330">
    <property type="component" value="Chromosome"/>
</dbReference>
<reference evidence="1 2" key="1">
    <citation type="journal article" date="2010" name="Stand. Genomic Sci.">
        <title>Complete genome sequence of Rhizobium leguminosarum bv trifolii strain WSM2304, an effective microsymbiont of the South American clover Trifolium polymorphum.</title>
        <authorList>
            <person name="Reeve W."/>
            <person name="O'Hara G."/>
            <person name="Chain P."/>
            <person name="Ardley J."/>
            <person name="Brau L."/>
            <person name="Nandesena K."/>
            <person name="Tiwari R."/>
            <person name="Malfatti S."/>
            <person name="Kiss H."/>
            <person name="Lapidus A."/>
            <person name="Copeland A."/>
            <person name="Nolan M."/>
            <person name="Land M."/>
            <person name="Ivanova N."/>
            <person name="Mavromatis K."/>
            <person name="Markowitz V."/>
            <person name="Kyrpides N."/>
            <person name="Melino V."/>
            <person name="Denton M."/>
            <person name="Yates R."/>
            <person name="Howieson J."/>
        </authorList>
    </citation>
    <scope>NUCLEOTIDE SEQUENCE [LARGE SCALE GENOMIC DNA]</scope>
    <source>
        <strain evidence="1 2">WSM2304</strain>
    </source>
</reference>
<name>A0ABF7QKE6_RHILW</name>
<dbReference type="Pfam" id="PF13252">
    <property type="entry name" value="Phage_capsid_3"/>
    <property type="match status" value="1"/>
</dbReference>
<dbReference type="KEGG" id="rlt:Rleg2_1147"/>
<dbReference type="AlphaFoldDB" id="A0ABF7QKE6"/>
<accession>A0ABF7QKE6</accession>
<evidence type="ECO:0008006" key="3">
    <source>
        <dbReference type="Google" id="ProtNLM"/>
    </source>
</evidence>
<sequence length="370" mass="39921">MTTFTENIATGSVIKPVNVADAVFRGYKEDNRFKRLMGNTDNSVIFTKAFDKVSGDSFKFPFSAGVPSSAWVSGNTRLDDATVQLTKTTDTVTIDLQRVGVDIKGVSMSQQRATFDLLESDKLEMKRAVGEKMESIILTALLDTSAGRVSQRYRYGSDEANYNATAATAKANVDATDDKLKLTDIAALALKAKRQAVSGGLKMNPYKVESSNGTSARKWIYLAHPLAIRDLKASSGFMDLIKYKDRPEFDLIGGSDYIGEYEGVLIYEFNNDSMLEATAGASSSQIAHNLLLGVNACGVGFGKVELAPGNRALKMAAPENRGIITIEDTDHGQIVQAGFSMVTGAKQLCENTSGTSQAFGTIHHYVSAVE</sequence>
<gene>
    <name evidence="1" type="ordered locus">Rleg2_1147</name>
</gene>
<dbReference type="RefSeq" id="WP_012557243.1">
    <property type="nucleotide sequence ID" value="NC_011369.1"/>
</dbReference>
<evidence type="ECO:0000313" key="2">
    <source>
        <dbReference type="Proteomes" id="UP000008330"/>
    </source>
</evidence>
<keyword evidence="2" id="KW-1185">Reference proteome</keyword>
<dbReference type="InterPro" id="IPR025267">
    <property type="entry name" value="ORF017-like"/>
</dbReference>